<dbReference type="GO" id="GO:0003677">
    <property type="term" value="F:DNA binding"/>
    <property type="evidence" value="ECO:0007669"/>
    <property type="project" value="UniProtKB-UniRule"/>
</dbReference>
<organism evidence="7">
    <name type="scientific">Enterovibrio norvegicus</name>
    <dbReference type="NCBI Taxonomy" id="188144"/>
    <lineage>
        <taxon>Bacteria</taxon>
        <taxon>Pseudomonadati</taxon>
        <taxon>Pseudomonadota</taxon>
        <taxon>Gammaproteobacteria</taxon>
        <taxon>Vibrionales</taxon>
        <taxon>Vibrionaceae</taxon>
        <taxon>Enterovibrio</taxon>
    </lineage>
</organism>
<dbReference type="GO" id="GO:0015074">
    <property type="term" value="P:DNA integration"/>
    <property type="evidence" value="ECO:0007669"/>
    <property type="project" value="UniProtKB-KW"/>
</dbReference>
<evidence type="ECO:0000256" key="3">
    <source>
        <dbReference type="ARBA" id="ARBA00023172"/>
    </source>
</evidence>
<dbReference type="PANTHER" id="PTHR30349:SF93">
    <property type="entry name" value="FELS-2 PROPHAGE PROTEIN"/>
    <property type="match status" value="1"/>
</dbReference>
<dbReference type="Gene3D" id="1.10.150.130">
    <property type="match status" value="1"/>
</dbReference>
<evidence type="ECO:0000259" key="5">
    <source>
        <dbReference type="PROSITE" id="PS51898"/>
    </source>
</evidence>
<evidence type="ECO:0000313" key="7">
    <source>
        <dbReference type="EMBL" id="AKN37422.1"/>
    </source>
</evidence>
<dbReference type="GO" id="GO:0006310">
    <property type="term" value="P:DNA recombination"/>
    <property type="evidence" value="ECO:0007669"/>
    <property type="project" value="UniProtKB-KW"/>
</dbReference>
<evidence type="ECO:0000256" key="2">
    <source>
        <dbReference type="ARBA" id="ARBA00023125"/>
    </source>
</evidence>
<evidence type="ECO:0000256" key="1">
    <source>
        <dbReference type="ARBA" id="ARBA00022908"/>
    </source>
</evidence>
<dbReference type="InterPro" id="IPR044068">
    <property type="entry name" value="CB"/>
</dbReference>
<dbReference type="InterPro" id="IPR050090">
    <property type="entry name" value="Tyrosine_recombinase_XerCD"/>
</dbReference>
<dbReference type="PANTHER" id="PTHR30349">
    <property type="entry name" value="PHAGE INTEGRASE-RELATED"/>
    <property type="match status" value="1"/>
</dbReference>
<dbReference type="InterPro" id="IPR013762">
    <property type="entry name" value="Integrase-like_cat_sf"/>
</dbReference>
<dbReference type="Pfam" id="PF00589">
    <property type="entry name" value="Phage_integrase"/>
    <property type="match status" value="1"/>
</dbReference>
<dbReference type="InterPro" id="IPR010998">
    <property type="entry name" value="Integrase_recombinase_N"/>
</dbReference>
<dbReference type="Gene3D" id="1.10.443.10">
    <property type="entry name" value="Intergrase catalytic core"/>
    <property type="match status" value="1"/>
</dbReference>
<dbReference type="CDD" id="cd00796">
    <property type="entry name" value="INT_Rci_Hp1_C"/>
    <property type="match status" value="1"/>
</dbReference>
<dbReference type="InterPro" id="IPR057084">
    <property type="entry name" value="Int_N"/>
</dbReference>
<proteinExistence type="predicted"/>
<dbReference type="InterPro" id="IPR011010">
    <property type="entry name" value="DNA_brk_join_enz"/>
</dbReference>
<keyword evidence="3" id="KW-0233">DNA recombination</keyword>
<feature type="domain" description="Tyr recombinase" evidence="5">
    <location>
        <begin position="159"/>
        <end position="318"/>
    </location>
</feature>
<dbReference type="AlphaFoldDB" id="A0A0H3ZSH9"/>
<accession>A0A0H3ZSH9</accession>
<dbReference type="InterPro" id="IPR002104">
    <property type="entry name" value="Integrase_catalytic"/>
</dbReference>
<dbReference type="EMBL" id="KP795537">
    <property type="protein sequence ID" value="AKN37422.1"/>
    <property type="molecule type" value="Genomic_DNA"/>
</dbReference>
<evidence type="ECO:0000259" key="6">
    <source>
        <dbReference type="PROSITE" id="PS51900"/>
    </source>
</evidence>
<feature type="domain" description="Core-binding (CB)" evidence="6">
    <location>
        <begin position="54"/>
        <end position="137"/>
    </location>
</feature>
<name>A0A0H3ZSH9_9GAMM</name>
<evidence type="ECO:0000256" key="4">
    <source>
        <dbReference type="PROSITE-ProRule" id="PRU01248"/>
    </source>
</evidence>
<keyword evidence="2 4" id="KW-0238">DNA-binding</keyword>
<dbReference type="Pfam" id="PF24624">
    <property type="entry name" value="Int_N"/>
    <property type="match status" value="1"/>
</dbReference>
<reference evidence="7" key="1">
    <citation type="journal article" date="2015" name="MBio">
        <title>Eco-Evolutionary Dynamics of Episomes among Ecologically Cohesive Bacterial Populations.</title>
        <authorList>
            <person name="Xue H."/>
            <person name="Cordero O.X."/>
            <person name="Camas F.M."/>
            <person name="Trimble W."/>
            <person name="Meyer F."/>
            <person name="Guglielmini J."/>
            <person name="Rocha E.P."/>
            <person name="Polz M.F."/>
        </authorList>
    </citation>
    <scope>NUCLEOTIDE SEQUENCE</scope>
    <source>
        <strain evidence="7">FF_472</strain>
    </source>
</reference>
<sequence>MSVKKDGESWLVDIRPAGRNGKRFRRKFSKKAEALAYEKHILATAHNKEWLGLPEDRRHLSELIDLWWKKAGQFKRTSDNYMQKLQLICRELGDPAANKITTKLLSDWVQVRLEKGQKPATIRRLAKSLSNVFSVLIDSGDYIGANPIKGLKLPTVKQPEMTYLDKRQIVDLLLAVESNEELSKIVAVCLATGSRWRETVTLKTSNLSPYRIRFTNTKTDKPRTVPISEELYNRIYPKKGTKVFSYDPQQELYDIMEELDLDLPKGQKAHVLRHTFASHFIMGGGDILTLRDILGHGDIKQTMTYAHLAPDHLSDAVRLNPLTTIGL</sequence>
<dbReference type="PROSITE" id="PS51898">
    <property type="entry name" value="TYR_RECOMBINASE"/>
    <property type="match status" value="1"/>
</dbReference>
<dbReference type="SUPFAM" id="SSF56349">
    <property type="entry name" value="DNA breaking-rejoining enzymes"/>
    <property type="match status" value="1"/>
</dbReference>
<keyword evidence="1" id="KW-0229">DNA integration</keyword>
<dbReference type="PROSITE" id="PS51900">
    <property type="entry name" value="CB"/>
    <property type="match status" value="1"/>
</dbReference>
<protein>
    <submittedName>
        <fullName evidence="7">Mobile element protein</fullName>
    </submittedName>
</protein>